<keyword evidence="3" id="KW-1185">Reference proteome</keyword>
<protein>
    <submittedName>
        <fullName evidence="2">Uncharacterized protein</fullName>
    </submittedName>
</protein>
<dbReference type="EMBL" id="CP011112">
    <property type="protein sequence ID" value="AKU14992.1"/>
    <property type="molecule type" value="Genomic_DNA"/>
</dbReference>
<dbReference type="Proteomes" id="UP000066480">
    <property type="component" value="Chromosome"/>
</dbReference>
<keyword evidence="1" id="KW-0472">Membrane</keyword>
<proteinExistence type="predicted"/>
<organism evidence="2 3">
    <name type="scientific">Luteipulveratus mongoliensis</name>
    <dbReference type="NCBI Taxonomy" id="571913"/>
    <lineage>
        <taxon>Bacteria</taxon>
        <taxon>Bacillati</taxon>
        <taxon>Actinomycetota</taxon>
        <taxon>Actinomycetes</taxon>
        <taxon>Micrococcales</taxon>
        <taxon>Dermacoccaceae</taxon>
        <taxon>Luteipulveratus</taxon>
    </lineage>
</organism>
<keyword evidence="1" id="KW-0812">Transmembrane</keyword>
<evidence type="ECO:0000313" key="2">
    <source>
        <dbReference type="EMBL" id="AKU14992.1"/>
    </source>
</evidence>
<feature type="transmembrane region" description="Helical" evidence="1">
    <location>
        <begin position="68"/>
        <end position="88"/>
    </location>
</feature>
<sequence>MRALLSSLPDPGPMPDDVMARIQSALTQEQESRAGTSENVTPLIGRPAPAVDGASVVPTTTTRGRRRWLAPVAGLGAAAAIAIGAVGATQLMGNDDTPVGAVPTSSNPGVAPSDDKVSIQNTGTEYTAAGLSTQATSLKTQTGMIDPTRAEAIGLGPVATSTGLLDCLKGLGPQLVTADKIAADFGQYEGQPAVVVVITDKGKSNAWVFSRQCSQGDGKIAGPTQVT</sequence>
<dbReference type="KEGG" id="lmoi:VV02_02470"/>
<gene>
    <name evidence="2" type="ORF">VV02_02470</name>
</gene>
<keyword evidence="1" id="KW-1133">Transmembrane helix</keyword>
<accession>A0A0K1JE49</accession>
<reference evidence="2 3" key="1">
    <citation type="submission" date="2015-03" db="EMBL/GenBank/DDBJ databases">
        <title>Luteipulveratus halotolerans sp. nov., a novel actinobacterium (Dermacoccaceae) from Sarawak, Malaysia.</title>
        <authorList>
            <person name="Juboi H."/>
            <person name="Basik A."/>
            <person name="Shamsul S.S."/>
            <person name="Arnold P."/>
            <person name="Schmitt E.K."/>
            <person name="Sanglier J.-J."/>
            <person name="Yeo T."/>
        </authorList>
    </citation>
    <scope>NUCLEOTIDE SEQUENCE [LARGE SCALE GENOMIC DNA]</scope>
    <source>
        <strain evidence="2 3">MN07-A0370</strain>
    </source>
</reference>
<dbReference type="STRING" id="571913.VV02_02470"/>
<evidence type="ECO:0000256" key="1">
    <source>
        <dbReference type="SAM" id="Phobius"/>
    </source>
</evidence>
<evidence type="ECO:0000313" key="3">
    <source>
        <dbReference type="Proteomes" id="UP000066480"/>
    </source>
</evidence>
<dbReference type="AlphaFoldDB" id="A0A0K1JE49"/>
<name>A0A0K1JE49_9MICO</name>